<evidence type="ECO:0000313" key="12">
    <source>
        <dbReference type="EMBL" id="KAF5396974.1"/>
    </source>
</evidence>
<keyword evidence="4" id="KW-0808">Transferase</keyword>
<dbReference type="Proteomes" id="UP000748531">
    <property type="component" value="Unassembled WGS sequence"/>
</dbReference>
<dbReference type="GO" id="GO:0008375">
    <property type="term" value="F:acetylglucosaminyltransferase activity"/>
    <property type="evidence" value="ECO:0007669"/>
    <property type="project" value="TreeGrafter"/>
</dbReference>
<gene>
    <name evidence="12" type="ORF">PHET_10204</name>
</gene>
<evidence type="ECO:0000256" key="6">
    <source>
        <dbReference type="ARBA" id="ARBA00022968"/>
    </source>
</evidence>
<comment type="similarity">
    <text evidence="10">Belongs to the glycosyltransferase 14 family.</text>
</comment>
<evidence type="ECO:0000256" key="7">
    <source>
        <dbReference type="ARBA" id="ARBA00022989"/>
    </source>
</evidence>
<dbReference type="OrthoDB" id="2019572at2759"/>
<dbReference type="Pfam" id="PF02485">
    <property type="entry name" value="Branch"/>
    <property type="match status" value="1"/>
</dbReference>
<keyword evidence="9" id="KW-0325">Glycoprotein</keyword>
<sequence>MSQVSLKMPKTVTNVYIPAHYSVRSNKAIELCILIIALCGLTYNLGQLSGFLTGHFIRGLENQECRICEHSIIKANMWSVHTERQEELDFPLTYSIMVFTDLDRAVRLLKAIHLPHNQYCIHVDRKTLETSENYLRQAAMFLGCNILFVPSEKRLNVKWGTLSVLEAELMCAQLLMQADAKWKYWINLTGHEFPLKTNWEIVSALRAMNGTNVVDAHYHYSGFITVLRIESTPVLLDTISSEALPPKSASHSVMSNLNTVVN</sequence>
<evidence type="ECO:0000256" key="4">
    <source>
        <dbReference type="ARBA" id="ARBA00022679"/>
    </source>
</evidence>
<keyword evidence="3" id="KW-0328">Glycosyltransferase</keyword>
<accession>A0A8J4T998</accession>
<proteinExistence type="inferred from homology"/>
<evidence type="ECO:0000256" key="1">
    <source>
        <dbReference type="ARBA" id="ARBA00004606"/>
    </source>
</evidence>
<evidence type="ECO:0000256" key="11">
    <source>
        <dbReference type="SAM" id="Phobius"/>
    </source>
</evidence>
<evidence type="ECO:0000313" key="13">
    <source>
        <dbReference type="Proteomes" id="UP000748531"/>
    </source>
</evidence>
<dbReference type="InterPro" id="IPR003406">
    <property type="entry name" value="Glyco_trans_14"/>
</dbReference>
<name>A0A8J4T998_9TREM</name>
<evidence type="ECO:0000256" key="10">
    <source>
        <dbReference type="ARBA" id="ARBA00038150"/>
    </source>
</evidence>
<dbReference type="PANTHER" id="PTHR19297:SF191">
    <property type="entry name" value="PROTEIN XYLOSYLTRANSFERASE"/>
    <property type="match status" value="1"/>
</dbReference>
<protein>
    <submittedName>
        <fullName evidence="12">Uncharacterized protein</fullName>
    </submittedName>
</protein>
<comment type="caution">
    <text evidence="12">The sequence shown here is derived from an EMBL/GenBank/DDBJ whole genome shotgun (WGS) entry which is preliminary data.</text>
</comment>
<keyword evidence="8 11" id="KW-0472">Membrane</keyword>
<evidence type="ECO:0000256" key="2">
    <source>
        <dbReference type="ARBA" id="ARBA00004922"/>
    </source>
</evidence>
<dbReference type="PANTHER" id="PTHR19297">
    <property type="entry name" value="GLYCOSYLTRANSFERASE 14 FAMILY MEMBER"/>
    <property type="match status" value="1"/>
</dbReference>
<evidence type="ECO:0000256" key="9">
    <source>
        <dbReference type="ARBA" id="ARBA00023180"/>
    </source>
</evidence>
<evidence type="ECO:0000256" key="5">
    <source>
        <dbReference type="ARBA" id="ARBA00022692"/>
    </source>
</evidence>
<dbReference type="EMBL" id="LUCH01006994">
    <property type="protein sequence ID" value="KAF5396974.1"/>
    <property type="molecule type" value="Genomic_DNA"/>
</dbReference>
<feature type="transmembrane region" description="Helical" evidence="11">
    <location>
        <begin position="28"/>
        <end position="46"/>
    </location>
</feature>
<keyword evidence="13" id="KW-1185">Reference proteome</keyword>
<dbReference type="GO" id="GO:0016020">
    <property type="term" value="C:membrane"/>
    <property type="evidence" value="ECO:0007669"/>
    <property type="project" value="UniProtKB-SubCell"/>
</dbReference>
<dbReference type="AlphaFoldDB" id="A0A8J4T998"/>
<organism evidence="12 13">
    <name type="scientific">Paragonimus heterotremus</name>
    <dbReference type="NCBI Taxonomy" id="100268"/>
    <lineage>
        <taxon>Eukaryota</taxon>
        <taxon>Metazoa</taxon>
        <taxon>Spiralia</taxon>
        <taxon>Lophotrochozoa</taxon>
        <taxon>Platyhelminthes</taxon>
        <taxon>Trematoda</taxon>
        <taxon>Digenea</taxon>
        <taxon>Plagiorchiida</taxon>
        <taxon>Troglotremata</taxon>
        <taxon>Troglotrematidae</taxon>
        <taxon>Paragonimus</taxon>
    </lineage>
</organism>
<keyword evidence="6" id="KW-0735">Signal-anchor</keyword>
<keyword evidence="5 11" id="KW-0812">Transmembrane</keyword>
<evidence type="ECO:0000256" key="3">
    <source>
        <dbReference type="ARBA" id="ARBA00022676"/>
    </source>
</evidence>
<evidence type="ECO:0000256" key="8">
    <source>
        <dbReference type="ARBA" id="ARBA00023136"/>
    </source>
</evidence>
<reference evidence="12" key="1">
    <citation type="submission" date="2019-05" db="EMBL/GenBank/DDBJ databases">
        <title>Annotation for the trematode Paragonimus heterotremus.</title>
        <authorList>
            <person name="Choi Y.-J."/>
        </authorList>
    </citation>
    <scope>NUCLEOTIDE SEQUENCE</scope>
    <source>
        <strain evidence="12">LC</strain>
    </source>
</reference>
<comment type="pathway">
    <text evidence="2">Protein modification; protein glycosylation.</text>
</comment>
<comment type="subcellular location">
    <subcellularLocation>
        <location evidence="1">Membrane</location>
        <topology evidence="1">Single-pass type II membrane protein</topology>
    </subcellularLocation>
</comment>
<keyword evidence="7 11" id="KW-1133">Transmembrane helix</keyword>